<dbReference type="AlphaFoldDB" id="E2BFX7"/>
<dbReference type="InterPro" id="IPR036396">
    <property type="entry name" value="Cyt_P450_sf"/>
</dbReference>
<dbReference type="InterPro" id="IPR001128">
    <property type="entry name" value="Cyt_P450"/>
</dbReference>
<dbReference type="SUPFAM" id="SSF48264">
    <property type="entry name" value="Cytochrome P450"/>
    <property type="match status" value="1"/>
</dbReference>
<dbReference type="PANTHER" id="PTHR24303:SF13">
    <property type="entry name" value="CYTOCHROME P450 303A1-RELATED"/>
    <property type="match status" value="1"/>
</dbReference>
<dbReference type="PRINTS" id="PR00463">
    <property type="entry name" value="EP450I"/>
</dbReference>
<evidence type="ECO:0000256" key="1">
    <source>
        <dbReference type="ARBA" id="ARBA00001971"/>
    </source>
</evidence>
<evidence type="ECO:0000256" key="5">
    <source>
        <dbReference type="ARBA" id="ARBA00023004"/>
    </source>
</evidence>
<dbReference type="InterPro" id="IPR002401">
    <property type="entry name" value="Cyt_P450_E_grp-I"/>
</dbReference>
<dbReference type="Proteomes" id="UP000008237">
    <property type="component" value="Unassembled WGS sequence"/>
</dbReference>
<accession>E2BFX7</accession>
<dbReference type="OrthoDB" id="1055148at2759"/>
<protein>
    <submittedName>
        <fullName evidence="9">Probable cytochrome P450 305a1</fullName>
    </submittedName>
</protein>
<feature type="binding site" description="axial binding residue" evidence="7">
    <location>
        <position position="40"/>
    </location>
    <ligand>
        <name>heme</name>
        <dbReference type="ChEBI" id="CHEBI:30413"/>
    </ligand>
    <ligandPart>
        <name>Fe</name>
        <dbReference type="ChEBI" id="CHEBI:18248"/>
    </ligandPart>
</feature>
<keyword evidence="10" id="KW-1185">Reference proteome</keyword>
<organism evidence="10">
    <name type="scientific">Harpegnathos saltator</name>
    <name type="common">Jerdon's jumping ant</name>
    <dbReference type="NCBI Taxonomy" id="610380"/>
    <lineage>
        <taxon>Eukaryota</taxon>
        <taxon>Metazoa</taxon>
        <taxon>Ecdysozoa</taxon>
        <taxon>Arthropoda</taxon>
        <taxon>Hexapoda</taxon>
        <taxon>Insecta</taxon>
        <taxon>Pterygota</taxon>
        <taxon>Neoptera</taxon>
        <taxon>Endopterygota</taxon>
        <taxon>Hymenoptera</taxon>
        <taxon>Apocrita</taxon>
        <taxon>Aculeata</taxon>
        <taxon>Formicoidea</taxon>
        <taxon>Formicidae</taxon>
        <taxon>Ponerinae</taxon>
        <taxon>Ponerini</taxon>
        <taxon>Harpegnathos</taxon>
    </lineage>
</organism>
<dbReference type="Gene3D" id="1.10.630.10">
    <property type="entry name" value="Cytochrome P450"/>
    <property type="match status" value="1"/>
</dbReference>
<dbReference type="InParanoid" id="E2BFX7"/>
<comment type="similarity">
    <text evidence="2 8">Belongs to the cytochrome P450 family.</text>
</comment>
<dbReference type="EMBL" id="GL448096">
    <property type="protein sequence ID" value="EFN85379.1"/>
    <property type="molecule type" value="Genomic_DNA"/>
</dbReference>
<dbReference type="InterPro" id="IPR017972">
    <property type="entry name" value="Cyt_P450_CS"/>
</dbReference>
<name>E2BFX7_HARSA</name>
<dbReference type="Pfam" id="PF00067">
    <property type="entry name" value="p450"/>
    <property type="match status" value="1"/>
</dbReference>
<dbReference type="PANTHER" id="PTHR24303">
    <property type="entry name" value="HEME-BINDING MONOOXYGENASE FAMILY"/>
    <property type="match status" value="1"/>
</dbReference>
<evidence type="ECO:0000256" key="4">
    <source>
        <dbReference type="ARBA" id="ARBA00023002"/>
    </source>
</evidence>
<dbReference type="GO" id="GO:0016705">
    <property type="term" value="F:oxidoreductase activity, acting on paired donors, with incorporation or reduction of molecular oxygen"/>
    <property type="evidence" value="ECO:0007669"/>
    <property type="project" value="InterPro"/>
</dbReference>
<dbReference type="OMA" id="KAFKICA"/>
<evidence type="ECO:0000256" key="7">
    <source>
        <dbReference type="PIRSR" id="PIRSR602401-1"/>
    </source>
</evidence>
<keyword evidence="5 7" id="KW-0408">Iron</keyword>
<evidence type="ECO:0000256" key="6">
    <source>
        <dbReference type="ARBA" id="ARBA00023033"/>
    </source>
</evidence>
<dbReference type="STRING" id="610380.E2BFX7"/>
<comment type="cofactor">
    <cofactor evidence="1 7">
        <name>heme</name>
        <dbReference type="ChEBI" id="CHEBI:30413"/>
    </cofactor>
</comment>
<dbReference type="GO" id="GO:0005506">
    <property type="term" value="F:iron ion binding"/>
    <property type="evidence" value="ECO:0007669"/>
    <property type="project" value="InterPro"/>
</dbReference>
<evidence type="ECO:0000313" key="9">
    <source>
        <dbReference type="EMBL" id="EFN85379.1"/>
    </source>
</evidence>
<dbReference type="GO" id="GO:0020037">
    <property type="term" value="F:heme binding"/>
    <property type="evidence" value="ECO:0007669"/>
    <property type="project" value="InterPro"/>
</dbReference>
<reference evidence="9 10" key="1">
    <citation type="journal article" date="2010" name="Science">
        <title>Genomic comparison of the ants Camponotus floridanus and Harpegnathos saltator.</title>
        <authorList>
            <person name="Bonasio R."/>
            <person name="Zhang G."/>
            <person name="Ye C."/>
            <person name="Mutti N.S."/>
            <person name="Fang X."/>
            <person name="Qin N."/>
            <person name="Donahue G."/>
            <person name="Yang P."/>
            <person name="Li Q."/>
            <person name="Li C."/>
            <person name="Zhang P."/>
            <person name="Huang Z."/>
            <person name="Berger S.L."/>
            <person name="Reinberg D."/>
            <person name="Wang J."/>
            <person name="Liebig J."/>
        </authorList>
    </citation>
    <scope>NUCLEOTIDE SEQUENCE [LARGE SCALE GENOMIC DNA]</scope>
    <source>
        <strain evidence="9 10">R22 G/1</strain>
    </source>
</reference>
<dbReference type="PROSITE" id="PS00086">
    <property type="entry name" value="CYTOCHROME_P450"/>
    <property type="match status" value="1"/>
</dbReference>
<keyword evidence="6 8" id="KW-0503">Monooxygenase</keyword>
<keyword evidence="3 7" id="KW-0479">Metal-binding</keyword>
<keyword evidence="7 8" id="KW-0349">Heme</keyword>
<keyword evidence="4 8" id="KW-0560">Oxidoreductase</keyword>
<evidence type="ECO:0000256" key="2">
    <source>
        <dbReference type="ARBA" id="ARBA00010617"/>
    </source>
</evidence>
<evidence type="ECO:0000256" key="8">
    <source>
        <dbReference type="RuleBase" id="RU000461"/>
    </source>
</evidence>
<sequence length="95" mass="10786">MDEKHWGDPKEFRPERFLNKQGEYAEDPWLIPFGLGRRKCLGETLARSSVFVFVACLLQKFQFVLPPGHPDPVLNGIDGFTVAPPEINVVAIKYT</sequence>
<evidence type="ECO:0000256" key="3">
    <source>
        <dbReference type="ARBA" id="ARBA00022723"/>
    </source>
</evidence>
<proteinExistence type="inferred from homology"/>
<gene>
    <name evidence="9" type="ORF">EAI_14594</name>
</gene>
<dbReference type="GO" id="GO:0004497">
    <property type="term" value="F:monooxygenase activity"/>
    <property type="evidence" value="ECO:0007669"/>
    <property type="project" value="UniProtKB-KW"/>
</dbReference>
<evidence type="ECO:0000313" key="10">
    <source>
        <dbReference type="Proteomes" id="UP000008237"/>
    </source>
</evidence>